<reference evidence="1 2" key="1">
    <citation type="journal article" date="2017" name="Genome Announc.">
        <title>Genome sequence of the saprophytic ascomycete Epicoccum nigrum ICMP 19927 strain isolated from New Zealand.</title>
        <authorList>
            <person name="Fokin M."/>
            <person name="Fleetwood D."/>
            <person name="Weir B.S."/>
            <person name="Villas-Boas S.G."/>
        </authorList>
    </citation>
    <scope>NUCLEOTIDE SEQUENCE [LARGE SCALE GENOMIC DNA]</scope>
    <source>
        <strain evidence="1 2">ICMP 19927</strain>
    </source>
</reference>
<sequence>MAARPRRDSTMRDLEQELVDTLARGYDSNGQPREGFFNLTQRMENEAEDQLDVDITVLDFLMHKAISAAFEWHAKPDKYDSDLPNALITMTAEWRSFLSQKHKGSRLSSVVAFRSRLLQFVLLLTHRYHPAQTWTSEESLRQLKQQNIDRGKLWSTVHSSKKEHVYSSQIMTEGTIGAARQSRASDLHLPSSFTMDRFNDPDRPTLDQILPVFIELTAARAGLKEEWQPTSEWYDLAGQFMLQAVIDSYVVNGHCSEDLHTAIFAFGSPGAASSNEKPDIAAMRTLFCKDDSPVEEHPSWTAIRARYMRESYLPTSFEATASHHPYAKFERNLLSFLQHLHDSVAKPDLMQVEEGRINIDGEELSRVESREMINRMGL</sequence>
<organism evidence="1 2">
    <name type="scientific">Epicoccum nigrum</name>
    <name type="common">Soil fungus</name>
    <name type="synonym">Epicoccum purpurascens</name>
    <dbReference type="NCBI Taxonomy" id="105696"/>
    <lineage>
        <taxon>Eukaryota</taxon>
        <taxon>Fungi</taxon>
        <taxon>Dikarya</taxon>
        <taxon>Ascomycota</taxon>
        <taxon>Pezizomycotina</taxon>
        <taxon>Dothideomycetes</taxon>
        <taxon>Pleosporomycetidae</taxon>
        <taxon>Pleosporales</taxon>
        <taxon>Pleosporineae</taxon>
        <taxon>Didymellaceae</taxon>
        <taxon>Epicoccum</taxon>
    </lineage>
</organism>
<gene>
    <name evidence="1" type="ORF">B5807_08494</name>
</gene>
<proteinExistence type="predicted"/>
<dbReference type="EMBL" id="KZ107851">
    <property type="protein sequence ID" value="OSS46455.1"/>
    <property type="molecule type" value="Genomic_DNA"/>
</dbReference>
<keyword evidence="2" id="KW-1185">Reference proteome</keyword>
<dbReference type="OMA" id="AFEWHAK"/>
<evidence type="ECO:0000313" key="2">
    <source>
        <dbReference type="Proteomes" id="UP000193240"/>
    </source>
</evidence>
<name>A0A1Y2LRF9_EPING</name>
<evidence type="ECO:0000313" key="1">
    <source>
        <dbReference type="EMBL" id="OSS46455.1"/>
    </source>
</evidence>
<dbReference type="Proteomes" id="UP000193240">
    <property type="component" value="Unassembled WGS sequence"/>
</dbReference>
<protein>
    <submittedName>
        <fullName evidence="1">Uncharacterized protein</fullName>
    </submittedName>
</protein>
<accession>A0A1Y2LRF9</accession>
<dbReference type="AlphaFoldDB" id="A0A1Y2LRF9"/>
<dbReference type="InParanoid" id="A0A1Y2LRF9"/>